<reference evidence="4 7" key="3">
    <citation type="submission" date="2018-08" db="EMBL/GenBank/DDBJ databases">
        <title>Complete genome of the Arcobacter marinus type strain JCM 15502.</title>
        <authorList>
            <person name="Miller W.G."/>
            <person name="Yee E."/>
            <person name="Huynh S."/>
            <person name="Parker C.T."/>
        </authorList>
    </citation>
    <scope>NUCLEOTIDE SEQUENCE [LARGE SCALE GENOMIC DNA]</scope>
    <source>
        <strain evidence="4 7">JCM 15502</strain>
    </source>
</reference>
<gene>
    <name evidence="4" type="ORF">AMRN_0795</name>
    <name evidence="5" type="ORF">CPH92_01600</name>
</gene>
<comment type="similarity">
    <text evidence="3">Belongs to the trans-sulfuration enzymes family.</text>
</comment>
<dbReference type="GO" id="GO:0003962">
    <property type="term" value="F:cystathionine gamma-synthase activity"/>
    <property type="evidence" value="ECO:0007669"/>
    <property type="project" value="TreeGrafter"/>
</dbReference>
<dbReference type="InterPro" id="IPR051750">
    <property type="entry name" value="Trans-sulfuration_enzymes"/>
</dbReference>
<dbReference type="GO" id="GO:0030170">
    <property type="term" value="F:pyridoxal phosphate binding"/>
    <property type="evidence" value="ECO:0007669"/>
    <property type="project" value="InterPro"/>
</dbReference>
<dbReference type="GO" id="GO:0019346">
    <property type="term" value="P:transsulfuration"/>
    <property type="evidence" value="ECO:0007669"/>
    <property type="project" value="InterPro"/>
</dbReference>
<evidence type="ECO:0000256" key="3">
    <source>
        <dbReference type="RuleBase" id="RU362118"/>
    </source>
</evidence>
<dbReference type="AlphaFoldDB" id="A0A347TIX0"/>
<keyword evidence="6" id="KW-1185">Reference proteome</keyword>
<keyword evidence="2 3" id="KW-0663">Pyridoxal phosphate</keyword>
<protein>
    <submittedName>
        <fullName evidence="4">Cys/Met metabolism PLP-dependent enzyme</fullName>
    </submittedName>
    <submittedName>
        <fullName evidence="5">Cystathionine gamma-synthase</fullName>
    </submittedName>
</protein>
<dbReference type="SUPFAM" id="SSF53383">
    <property type="entry name" value="PLP-dependent transferases"/>
    <property type="match status" value="1"/>
</dbReference>
<proteinExistence type="inferred from homology"/>
<dbReference type="InterPro" id="IPR015421">
    <property type="entry name" value="PyrdxlP-dep_Trfase_major"/>
</dbReference>
<accession>A0A347TIX0</accession>
<dbReference type="KEGG" id="amar:AMRN_0795"/>
<dbReference type="PANTHER" id="PTHR42699">
    <property type="match status" value="1"/>
</dbReference>
<evidence type="ECO:0000313" key="5">
    <source>
        <dbReference type="EMBL" id="PHO16391.1"/>
    </source>
</evidence>
<evidence type="ECO:0000313" key="4">
    <source>
        <dbReference type="EMBL" id="AXX86548.1"/>
    </source>
</evidence>
<dbReference type="Pfam" id="PF01053">
    <property type="entry name" value="Cys_Met_Meta_PP"/>
    <property type="match status" value="1"/>
</dbReference>
<comment type="cofactor">
    <cofactor evidence="1 3">
        <name>pyridoxal 5'-phosphate</name>
        <dbReference type="ChEBI" id="CHEBI:597326"/>
    </cofactor>
</comment>
<dbReference type="InterPro" id="IPR015422">
    <property type="entry name" value="PyrdxlP-dep_Trfase_small"/>
</dbReference>
<dbReference type="Gene3D" id="3.40.640.10">
    <property type="entry name" value="Type I PLP-dependent aspartate aminotransferase-like (Major domain)"/>
    <property type="match status" value="1"/>
</dbReference>
<evidence type="ECO:0000313" key="6">
    <source>
        <dbReference type="Proteomes" id="UP000224740"/>
    </source>
</evidence>
<evidence type="ECO:0000313" key="7">
    <source>
        <dbReference type="Proteomes" id="UP000264693"/>
    </source>
</evidence>
<dbReference type="InterPro" id="IPR000277">
    <property type="entry name" value="Cys/Met-Metab_PyrdxlP-dep_enz"/>
</dbReference>
<evidence type="ECO:0000256" key="2">
    <source>
        <dbReference type="ARBA" id="ARBA00022898"/>
    </source>
</evidence>
<dbReference type="Proteomes" id="UP000264693">
    <property type="component" value="Chromosome"/>
</dbReference>
<dbReference type="RefSeq" id="WP_099310058.1">
    <property type="nucleotide sequence ID" value="NZ_CP032101.1"/>
</dbReference>
<name>A0A347TIX0_9BACT</name>
<organism evidence="4 7">
    <name type="scientific">Malaciobacter marinus</name>
    <dbReference type="NCBI Taxonomy" id="505249"/>
    <lineage>
        <taxon>Bacteria</taxon>
        <taxon>Pseudomonadati</taxon>
        <taxon>Campylobacterota</taxon>
        <taxon>Epsilonproteobacteria</taxon>
        <taxon>Campylobacterales</taxon>
        <taxon>Arcobacteraceae</taxon>
        <taxon>Malaciobacter</taxon>
    </lineage>
</organism>
<dbReference type="InterPro" id="IPR015424">
    <property type="entry name" value="PyrdxlP-dep_Trfase"/>
</dbReference>
<dbReference type="EMBL" id="CP032101">
    <property type="protein sequence ID" value="AXX86548.1"/>
    <property type="molecule type" value="Genomic_DNA"/>
</dbReference>
<reference evidence="5" key="2">
    <citation type="submission" date="2017-09" db="EMBL/GenBank/DDBJ databases">
        <authorList>
            <person name="Perez-Cataluna A."/>
            <person name="Figueras M.J."/>
            <person name="Salas-Masso N."/>
        </authorList>
    </citation>
    <scope>NUCLEOTIDE SEQUENCE</scope>
    <source>
        <strain evidence="5">CECT 7727</strain>
    </source>
</reference>
<dbReference type="EMBL" id="NXAO01000007">
    <property type="protein sequence ID" value="PHO16391.1"/>
    <property type="molecule type" value="Genomic_DNA"/>
</dbReference>
<dbReference type="Proteomes" id="UP000224740">
    <property type="component" value="Unassembled WGS sequence"/>
</dbReference>
<dbReference type="Gene3D" id="3.90.1150.10">
    <property type="entry name" value="Aspartate Aminotransferase, domain 1"/>
    <property type="match status" value="1"/>
</dbReference>
<reference evidence="6" key="1">
    <citation type="submission" date="2017-09" db="EMBL/GenBank/DDBJ databases">
        <title>Arcobacter canalis sp. nov., a new species isolated from a water canal contaminated with urban sewage.</title>
        <authorList>
            <person name="Perez-Cataluna A."/>
            <person name="Salas-Masso N."/>
            <person name="Figueras M.J."/>
        </authorList>
    </citation>
    <scope>NUCLEOTIDE SEQUENCE [LARGE SCALE GENOMIC DNA]</scope>
    <source>
        <strain evidence="6">CECT 7727</strain>
    </source>
</reference>
<dbReference type="PANTHER" id="PTHR42699:SF1">
    <property type="entry name" value="CYSTATHIONINE GAMMA-SYNTHASE-RELATED"/>
    <property type="match status" value="1"/>
</dbReference>
<sequence length="501" mass="57941">MKKELFKHIPCGETLPINNTHAVSVSMPSLQDVIDYEEQTPQILEKIKSAYPRFVLHPYLKLLANYIKNKYKVSNKYEVVLLSSKEAVKIVSNKYFIHNKIDIDEPFGVILVLKGTTQLQKVLTFIQHVGCNLSSRFAQDYLYEVKVIKTKQEEELEDENTALHTVKQTLAKAYKQPIKNIGLAPSGMNAIYSVIRGLKKIQEKNNRTILVQLGWLYLDTMNIVEHHYNRTKKFLDITKLDELESFLKINGLNVSAIITEIPTNPLLQSVDLKRLRELCNKYNIVLVIDATLATPYNLNLKPYADILVESLTKFACGNADVLMGAVILNENFKISHMQGEFFKHLDMVYIKDIQRLAYEIKDYKKRVKKISANTKKLIHYFENCPYIDKIYHCFSKENEKNYKITIQDDNSYSGLISVTFNKEFRTIYDNLNFAKGPSLGTEFTLLMPYVYLAHYDYISCKKGQEFLKKINLPIDLLRISVGTENIEDIINEFKRVESLIS</sequence>
<evidence type="ECO:0000256" key="1">
    <source>
        <dbReference type="ARBA" id="ARBA00001933"/>
    </source>
</evidence>